<dbReference type="SMART" id="SM00530">
    <property type="entry name" value="HTH_XRE"/>
    <property type="match status" value="1"/>
</dbReference>
<evidence type="ECO:0000313" key="3">
    <source>
        <dbReference type="Proteomes" id="UP000292085"/>
    </source>
</evidence>
<dbReference type="InterPro" id="IPR010982">
    <property type="entry name" value="Lambda_DNA-bd_dom_sf"/>
</dbReference>
<dbReference type="OrthoDB" id="7404022at2"/>
<evidence type="ECO:0000259" key="1">
    <source>
        <dbReference type="PROSITE" id="PS50943"/>
    </source>
</evidence>
<dbReference type="EMBL" id="SGIS01000007">
    <property type="protein sequence ID" value="RZF65261.1"/>
    <property type="molecule type" value="Genomic_DNA"/>
</dbReference>
<organism evidence="2 3">
    <name type="scientific">Sphingomonas populi</name>
    <dbReference type="NCBI Taxonomy" id="2484750"/>
    <lineage>
        <taxon>Bacteria</taxon>
        <taxon>Pseudomonadati</taxon>
        <taxon>Pseudomonadota</taxon>
        <taxon>Alphaproteobacteria</taxon>
        <taxon>Sphingomonadales</taxon>
        <taxon>Sphingomonadaceae</taxon>
        <taxon>Sphingomonas</taxon>
    </lineage>
</organism>
<dbReference type="Gene3D" id="1.10.260.40">
    <property type="entry name" value="lambda repressor-like DNA-binding domains"/>
    <property type="match status" value="1"/>
</dbReference>
<proteinExistence type="predicted"/>
<keyword evidence="3" id="KW-1185">Reference proteome</keyword>
<dbReference type="CDD" id="cd00093">
    <property type="entry name" value="HTH_XRE"/>
    <property type="match status" value="1"/>
</dbReference>
<reference evidence="2 3" key="1">
    <citation type="submission" date="2019-02" db="EMBL/GenBank/DDBJ databases">
        <authorList>
            <person name="Li Y."/>
        </authorList>
    </citation>
    <scope>NUCLEOTIDE SEQUENCE [LARGE SCALE GENOMIC DNA]</scope>
    <source>
        <strain evidence="2 3">3-7</strain>
    </source>
</reference>
<protein>
    <submittedName>
        <fullName evidence="2">XRE family transcriptional regulator</fullName>
    </submittedName>
</protein>
<sequence length="191" mass="20105">MITAIREVRRAKGMTLDDVARACSPTTTAQTIGRLETGTRTVSVAWLNRIAAALGVTAADLVRLPDRADIAVAAVLEAGGAQAPRKPASVVAPVAAPGMIAVTVAVGTGDYRAGDEIWCERLAPEAFASALNRDVLVPRPAGRFVFGRLIAQEHGEGGARLQVLPFEPRASQQLVTNPPWIGRAVRVLRGL</sequence>
<dbReference type="RefSeq" id="WP_130155794.1">
    <property type="nucleotide sequence ID" value="NZ_SGIS01000007.1"/>
</dbReference>
<dbReference type="GO" id="GO:0003677">
    <property type="term" value="F:DNA binding"/>
    <property type="evidence" value="ECO:0007669"/>
    <property type="project" value="InterPro"/>
</dbReference>
<dbReference type="Pfam" id="PF13560">
    <property type="entry name" value="HTH_31"/>
    <property type="match status" value="1"/>
</dbReference>
<evidence type="ECO:0000313" key="2">
    <source>
        <dbReference type="EMBL" id="RZF65261.1"/>
    </source>
</evidence>
<gene>
    <name evidence="2" type="ORF">EWE75_06175</name>
</gene>
<dbReference type="InterPro" id="IPR001387">
    <property type="entry name" value="Cro/C1-type_HTH"/>
</dbReference>
<comment type="caution">
    <text evidence="2">The sequence shown here is derived from an EMBL/GenBank/DDBJ whole genome shotgun (WGS) entry which is preliminary data.</text>
</comment>
<accession>A0A4Q6XZ22</accession>
<feature type="domain" description="HTH cro/C1-type" evidence="1">
    <location>
        <begin position="5"/>
        <end position="61"/>
    </location>
</feature>
<dbReference type="SUPFAM" id="SSF47413">
    <property type="entry name" value="lambda repressor-like DNA-binding domains"/>
    <property type="match status" value="1"/>
</dbReference>
<name>A0A4Q6XZ22_9SPHN</name>
<dbReference type="PROSITE" id="PS50943">
    <property type="entry name" value="HTH_CROC1"/>
    <property type="match status" value="1"/>
</dbReference>
<dbReference type="AlphaFoldDB" id="A0A4Q6XZ22"/>
<dbReference type="Proteomes" id="UP000292085">
    <property type="component" value="Unassembled WGS sequence"/>
</dbReference>